<dbReference type="Pfam" id="PF00017">
    <property type="entry name" value="SH2"/>
    <property type="match status" value="1"/>
</dbReference>
<dbReference type="AlphaFoldDB" id="G3I7M4"/>
<dbReference type="InterPro" id="IPR030523">
    <property type="entry name" value="SH2B"/>
</dbReference>
<feature type="domain" description="SH2" evidence="6">
    <location>
        <begin position="1"/>
        <end position="95"/>
    </location>
</feature>
<reference evidence="8" key="1">
    <citation type="journal article" date="2011" name="Nat. Biotechnol.">
        <title>The genomic sequence of the Chinese hamster ovary (CHO)-K1 cell line.</title>
        <authorList>
            <person name="Xu X."/>
            <person name="Nagarajan H."/>
            <person name="Lewis N.E."/>
            <person name="Pan S."/>
            <person name="Cai Z."/>
            <person name="Liu X."/>
            <person name="Chen W."/>
            <person name="Xie M."/>
            <person name="Wang W."/>
            <person name="Hammond S."/>
            <person name="Andersen M.R."/>
            <person name="Neff N."/>
            <person name="Passarelli B."/>
            <person name="Koh W."/>
            <person name="Fan H.C."/>
            <person name="Wang J."/>
            <person name="Gui Y."/>
            <person name="Lee K.H."/>
            <person name="Betenbaugh M.J."/>
            <person name="Quake S.R."/>
            <person name="Famili I."/>
            <person name="Palsson B.O."/>
            <person name="Wang J."/>
        </authorList>
    </citation>
    <scope>NUCLEOTIDE SEQUENCE [LARGE SCALE GENOMIC DNA]</scope>
    <source>
        <strain evidence="8">CHO K1 cell line</strain>
    </source>
</reference>
<dbReference type="FunFam" id="3.30.505.10:FF:000008">
    <property type="entry name" value="SH2B adapter protein 1 isoform 2"/>
    <property type="match status" value="1"/>
</dbReference>
<evidence type="ECO:0000313" key="8">
    <source>
        <dbReference type="Proteomes" id="UP000001075"/>
    </source>
</evidence>
<evidence type="ECO:0000256" key="3">
    <source>
        <dbReference type="ARBA" id="ARBA00022999"/>
    </source>
</evidence>
<evidence type="ECO:0000256" key="1">
    <source>
        <dbReference type="ARBA" id="ARBA00010220"/>
    </source>
</evidence>
<evidence type="ECO:0000259" key="6">
    <source>
        <dbReference type="PROSITE" id="PS50001"/>
    </source>
</evidence>
<dbReference type="SUPFAM" id="SSF55550">
    <property type="entry name" value="SH2 domain"/>
    <property type="match status" value="1"/>
</dbReference>
<sequence length="226" mass="24316">MLSRLKAAQLVLEGGTGSHGVFLVRQSETRRGEYVLTFNFQGKAKHLRLSLNEEGQCRVQHLWFQSIFDMLEHFRVHPIPLESGGSSDVVLVSYVPSQRQQERNIFRDPAQPPEPPPWTDPPHPGAEEASGAPEVAATTAAAAKERQEKEKAGGGGIQEELVPVAELVPMVELEEAIAPGTEAQGGAGTGGDLGVSLMVQLQQLPLGGNGEEGGHPRAINNQYSFV</sequence>
<accession>G3I7M4</accession>
<gene>
    <name evidence="7" type="ORF">I79_019517</name>
</gene>
<feature type="compositionally biased region" description="Pro residues" evidence="5">
    <location>
        <begin position="110"/>
        <end position="124"/>
    </location>
</feature>
<comment type="similarity">
    <text evidence="1">Belongs to the SH2B adapter family.</text>
</comment>
<evidence type="ECO:0000313" key="7">
    <source>
        <dbReference type="EMBL" id="EGV95592.1"/>
    </source>
</evidence>
<dbReference type="Proteomes" id="UP000001075">
    <property type="component" value="Unassembled WGS sequence"/>
</dbReference>
<dbReference type="GO" id="GO:0005068">
    <property type="term" value="F:transmembrane receptor protein tyrosine kinase adaptor activity"/>
    <property type="evidence" value="ECO:0007669"/>
    <property type="project" value="TreeGrafter"/>
</dbReference>
<keyword evidence="3 4" id="KW-0727">SH2 domain</keyword>
<feature type="compositionally biased region" description="Low complexity" evidence="5">
    <location>
        <begin position="129"/>
        <end position="138"/>
    </location>
</feature>
<dbReference type="STRING" id="10029.G3I7M4"/>
<dbReference type="InterPro" id="IPR036860">
    <property type="entry name" value="SH2_dom_sf"/>
</dbReference>
<dbReference type="GO" id="GO:0035556">
    <property type="term" value="P:intracellular signal transduction"/>
    <property type="evidence" value="ECO:0007669"/>
    <property type="project" value="TreeGrafter"/>
</dbReference>
<protein>
    <submittedName>
        <fullName evidence="7">SH2B adapter protein 1</fullName>
    </submittedName>
</protein>
<dbReference type="SMART" id="SM00252">
    <property type="entry name" value="SH2"/>
    <property type="match status" value="1"/>
</dbReference>
<evidence type="ECO:0000256" key="2">
    <source>
        <dbReference type="ARBA" id="ARBA00022553"/>
    </source>
</evidence>
<feature type="region of interest" description="Disordered" evidence="5">
    <location>
        <begin position="105"/>
        <end position="138"/>
    </location>
</feature>
<dbReference type="GO" id="GO:0005886">
    <property type="term" value="C:plasma membrane"/>
    <property type="evidence" value="ECO:0007669"/>
    <property type="project" value="TreeGrafter"/>
</dbReference>
<dbReference type="PANTHER" id="PTHR10872:SF3">
    <property type="entry name" value="SH2B ADAPTER PROTEIN 1"/>
    <property type="match status" value="1"/>
</dbReference>
<dbReference type="InterPro" id="IPR000980">
    <property type="entry name" value="SH2"/>
</dbReference>
<dbReference type="InParanoid" id="G3I7M4"/>
<organism evidence="7 8">
    <name type="scientific">Cricetulus griseus</name>
    <name type="common">Chinese hamster</name>
    <name type="synonym">Cricetulus barabensis griseus</name>
    <dbReference type="NCBI Taxonomy" id="10029"/>
    <lineage>
        <taxon>Eukaryota</taxon>
        <taxon>Metazoa</taxon>
        <taxon>Chordata</taxon>
        <taxon>Craniata</taxon>
        <taxon>Vertebrata</taxon>
        <taxon>Euteleostomi</taxon>
        <taxon>Mammalia</taxon>
        <taxon>Eutheria</taxon>
        <taxon>Euarchontoglires</taxon>
        <taxon>Glires</taxon>
        <taxon>Rodentia</taxon>
        <taxon>Myomorpha</taxon>
        <taxon>Muroidea</taxon>
        <taxon>Cricetidae</taxon>
        <taxon>Cricetinae</taxon>
        <taxon>Cricetulus</taxon>
    </lineage>
</organism>
<proteinExistence type="inferred from homology"/>
<dbReference type="EMBL" id="JH001442">
    <property type="protein sequence ID" value="EGV95592.1"/>
    <property type="molecule type" value="Genomic_DNA"/>
</dbReference>
<name>G3I7M4_CRIGR</name>
<dbReference type="Gene3D" id="3.30.505.10">
    <property type="entry name" value="SH2 domain"/>
    <property type="match status" value="1"/>
</dbReference>
<evidence type="ECO:0000256" key="4">
    <source>
        <dbReference type="PROSITE-ProRule" id="PRU00191"/>
    </source>
</evidence>
<evidence type="ECO:0000256" key="5">
    <source>
        <dbReference type="SAM" id="MobiDB-lite"/>
    </source>
</evidence>
<keyword evidence="2" id="KW-0597">Phosphoprotein</keyword>
<dbReference type="PANTHER" id="PTHR10872">
    <property type="entry name" value="SH2B ADAPTER PROTEIN"/>
    <property type="match status" value="1"/>
</dbReference>
<dbReference type="PROSITE" id="PS50001">
    <property type="entry name" value="SH2"/>
    <property type="match status" value="1"/>
</dbReference>